<dbReference type="SUPFAM" id="SSF161098">
    <property type="entry name" value="MetI-like"/>
    <property type="match status" value="1"/>
</dbReference>
<evidence type="ECO:0000313" key="10">
    <source>
        <dbReference type="Proteomes" id="UP001597120"/>
    </source>
</evidence>
<dbReference type="PANTHER" id="PTHR30193">
    <property type="entry name" value="ABC TRANSPORTER PERMEASE PROTEIN"/>
    <property type="match status" value="1"/>
</dbReference>
<dbReference type="PROSITE" id="PS50928">
    <property type="entry name" value="ABC_TM1"/>
    <property type="match status" value="1"/>
</dbReference>
<dbReference type="Proteomes" id="UP001597120">
    <property type="component" value="Unassembled WGS sequence"/>
</dbReference>
<keyword evidence="3" id="KW-1003">Cell membrane</keyword>
<feature type="transmembrane region" description="Helical" evidence="7">
    <location>
        <begin position="105"/>
        <end position="126"/>
    </location>
</feature>
<dbReference type="InterPro" id="IPR000515">
    <property type="entry name" value="MetI-like"/>
</dbReference>
<evidence type="ECO:0000313" key="9">
    <source>
        <dbReference type="EMBL" id="MFD0869501.1"/>
    </source>
</evidence>
<comment type="caution">
    <text evidence="9">The sequence shown here is derived from an EMBL/GenBank/DDBJ whole genome shotgun (WGS) entry which is preliminary data.</text>
</comment>
<dbReference type="SUPFAM" id="SSF160964">
    <property type="entry name" value="MalF N-terminal region-like"/>
    <property type="match status" value="1"/>
</dbReference>
<keyword evidence="6 7" id="KW-0472">Membrane</keyword>
<dbReference type="RefSeq" id="WP_144940534.1">
    <property type="nucleotide sequence ID" value="NZ_JBHTIU010000031.1"/>
</dbReference>
<accession>A0ABW3D955</accession>
<feature type="domain" description="ABC transmembrane type-1" evidence="8">
    <location>
        <begin position="67"/>
        <end position="282"/>
    </location>
</feature>
<feature type="transmembrane region" description="Helical" evidence="7">
    <location>
        <begin position="204"/>
        <end position="229"/>
    </location>
</feature>
<evidence type="ECO:0000256" key="1">
    <source>
        <dbReference type="ARBA" id="ARBA00004651"/>
    </source>
</evidence>
<dbReference type="PANTHER" id="PTHR30193:SF37">
    <property type="entry name" value="INNER MEMBRANE ABC TRANSPORTER PERMEASE PROTEIN YCJO"/>
    <property type="match status" value="1"/>
</dbReference>
<comment type="similarity">
    <text evidence="7">Belongs to the binding-protein-dependent transport system permease family.</text>
</comment>
<dbReference type="InterPro" id="IPR051393">
    <property type="entry name" value="ABC_transporter_permease"/>
</dbReference>
<feature type="transmembrane region" description="Helical" evidence="7">
    <location>
        <begin position="263"/>
        <end position="285"/>
    </location>
</feature>
<evidence type="ECO:0000256" key="3">
    <source>
        <dbReference type="ARBA" id="ARBA00022475"/>
    </source>
</evidence>
<evidence type="ECO:0000259" key="8">
    <source>
        <dbReference type="PROSITE" id="PS50928"/>
    </source>
</evidence>
<dbReference type="Gene3D" id="1.10.3720.10">
    <property type="entry name" value="MetI-like"/>
    <property type="match status" value="1"/>
</dbReference>
<dbReference type="InterPro" id="IPR035906">
    <property type="entry name" value="MetI-like_sf"/>
</dbReference>
<feature type="transmembrane region" description="Helical" evidence="7">
    <location>
        <begin position="152"/>
        <end position="175"/>
    </location>
</feature>
<evidence type="ECO:0000256" key="5">
    <source>
        <dbReference type="ARBA" id="ARBA00022989"/>
    </source>
</evidence>
<protein>
    <submittedName>
        <fullName evidence="9">Carbohydrate ABC transporter permease</fullName>
    </submittedName>
</protein>
<sequence length="294" mass="32873">MTVFKKLKPYLYLAPAVIPIAVFVYYPLVKSVEISFLSWNMVSPNRKWVGLDNYVHLLTSAEFWKSVWNTGMYIVLLLLLLLVAPFFVAYAVTRVRGKMQSFLKSAIFVPTVLSLAVASIVFLWLFNPISGSVNHLIGLIGLPSVNWLSDPGWALISIVIITSWKTFGYHFILLLSGILSVPQDIVEAARIDGVSSSMGLIRKIYIPLSGGTIMFVFVITVVLGIQWSFVPIQMLTNGGPDQATTHLVYTVYQYAFQFFRSGLASAVSVLTFIAFSGLIIFQALVMERRVHYEN</sequence>
<dbReference type="CDD" id="cd06261">
    <property type="entry name" value="TM_PBP2"/>
    <property type="match status" value="1"/>
</dbReference>
<keyword evidence="10" id="KW-1185">Reference proteome</keyword>
<feature type="transmembrane region" description="Helical" evidence="7">
    <location>
        <begin position="72"/>
        <end position="93"/>
    </location>
</feature>
<gene>
    <name evidence="9" type="ORF">ACFQ03_10100</name>
</gene>
<dbReference type="EMBL" id="JBHTIU010000031">
    <property type="protein sequence ID" value="MFD0869501.1"/>
    <property type="molecule type" value="Genomic_DNA"/>
</dbReference>
<evidence type="ECO:0000256" key="6">
    <source>
        <dbReference type="ARBA" id="ARBA00023136"/>
    </source>
</evidence>
<keyword evidence="5 7" id="KW-1133">Transmembrane helix</keyword>
<evidence type="ECO:0000256" key="7">
    <source>
        <dbReference type="RuleBase" id="RU363032"/>
    </source>
</evidence>
<name>A0ABW3D955_9BACL</name>
<proteinExistence type="inferred from homology"/>
<dbReference type="Pfam" id="PF00528">
    <property type="entry name" value="BPD_transp_1"/>
    <property type="match status" value="1"/>
</dbReference>
<evidence type="ECO:0000256" key="2">
    <source>
        <dbReference type="ARBA" id="ARBA00022448"/>
    </source>
</evidence>
<keyword evidence="4 7" id="KW-0812">Transmembrane</keyword>
<reference evidence="10" key="1">
    <citation type="journal article" date="2019" name="Int. J. Syst. Evol. Microbiol.">
        <title>The Global Catalogue of Microorganisms (GCM) 10K type strain sequencing project: providing services to taxonomists for standard genome sequencing and annotation.</title>
        <authorList>
            <consortium name="The Broad Institute Genomics Platform"/>
            <consortium name="The Broad Institute Genome Sequencing Center for Infectious Disease"/>
            <person name="Wu L."/>
            <person name="Ma J."/>
        </authorList>
    </citation>
    <scope>NUCLEOTIDE SEQUENCE [LARGE SCALE GENOMIC DNA]</scope>
    <source>
        <strain evidence="10">CCUG 57263</strain>
    </source>
</reference>
<feature type="transmembrane region" description="Helical" evidence="7">
    <location>
        <begin position="12"/>
        <end position="29"/>
    </location>
</feature>
<keyword evidence="2 7" id="KW-0813">Transport</keyword>
<organism evidence="9 10">
    <name type="scientific">Paenibacillus residui</name>
    <dbReference type="NCBI Taxonomy" id="629724"/>
    <lineage>
        <taxon>Bacteria</taxon>
        <taxon>Bacillati</taxon>
        <taxon>Bacillota</taxon>
        <taxon>Bacilli</taxon>
        <taxon>Bacillales</taxon>
        <taxon>Paenibacillaceae</taxon>
        <taxon>Paenibacillus</taxon>
    </lineage>
</organism>
<comment type="subcellular location">
    <subcellularLocation>
        <location evidence="1 7">Cell membrane</location>
        <topology evidence="1 7">Multi-pass membrane protein</topology>
    </subcellularLocation>
</comment>
<evidence type="ECO:0000256" key="4">
    <source>
        <dbReference type="ARBA" id="ARBA00022692"/>
    </source>
</evidence>